<dbReference type="GO" id="GO:0007166">
    <property type="term" value="P:cell surface receptor signaling pathway"/>
    <property type="evidence" value="ECO:0007669"/>
    <property type="project" value="InterPro"/>
</dbReference>
<keyword evidence="2" id="KW-0067">ATP-binding</keyword>
<dbReference type="GO" id="GO:0004674">
    <property type="term" value="F:protein serine/threonine kinase activity"/>
    <property type="evidence" value="ECO:0007669"/>
    <property type="project" value="TreeGrafter"/>
</dbReference>
<dbReference type="Proteomes" id="UP000250321">
    <property type="component" value="Unassembled WGS sequence"/>
</dbReference>
<dbReference type="PANTHER" id="PTHR27005:SF466">
    <property type="entry name" value="NON-FUNCTIONAL PSEUDOKINASE ZED1-LIKE"/>
    <property type="match status" value="1"/>
</dbReference>
<evidence type="ECO:0000313" key="4">
    <source>
        <dbReference type="EMBL" id="PQQ22001.1"/>
    </source>
</evidence>
<dbReference type="AlphaFoldDB" id="A0A314ZYD7"/>
<gene>
    <name evidence="4" type="ORF">Pyn_16515</name>
</gene>
<dbReference type="Gene3D" id="1.10.510.10">
    <property type="entry name" value="Transferase(Phosphotransferase) domain 1"/>
    <property type="match status" value="1"/>
</dbReference>
<dbReference type="GO" id="GO:0005524">
    <property type="term" value="F:ATP binding"/>
    <property type="evidence" value="ECO:0007669"/>
    <property type="project" value="UniProtKB-KW"/>
</dbReference>
<evidence type="ECO:0000313" key="5">
    <source>
        <dbReference type="Proteomes" id="UP000250321"/>
    </source>
</evidence>
<dbReference type="InterPro" id="IPR000719">
    <property type="entry name" value="Prot_kinase_dom"/>
</dbReference>
<organism evidence="4 5">
    <name type="scientific">Prunus yedoensis var. nudiflora</name>
    <dbReference type="NCBI Taxonomy" id="2094558"/>
    <lineage>
        <taxon>Eukaryota</taxon>
        <taxon>Viridiplantae</taxon>
        <taxon>Streptophyta</taxon>
        <taxon>Embryophyta</taxon>
        <taxon>Tracheophyta</taxon>
        <taxon>Spermatophyta</taxon>
        <taxon>Magnoliopsida</taxon>
        <taxon>eudicotyledons</taxon>
        <taxon>Gunneridae</taxon>
        <taxon>Pentapetalae</taxon>
        <taxon>rosids</taxon>
        <taxon>fabids</taxon>
        <taxon>Rosales</taxon>
        <taxon>Rosaceae</taxon>
        <taxon>Amygdaloideae</taxon>
        <taxon>Amygdaleae</taxon>
        <taxon>Prunus</taxon>
    </lineage>
</organism>
<name>A0A314ZYD7_PRUYE</name>
<dbReference type="InterPro" id="IPR001245">
    <property type="entry name" value="Ser-Thr/Tyr_kinase_cat_dom"/>
</dbReference>
<dbReference type="InterPro" id="IPR045274">
    <property type="entry name" value="WAK-like"/>
</dbReference>
<evidence type="ECO:0000256" key="2">
    <source>
        <dbReference type="ARBA" id="ARBA00022840"/>
    </source>
</evidence>
<reference evidence="4 5" key="1">
    <citation type="submission" date="2018-02" db="EMBL/GenBank/DDBJ databases">
        <title>Draft genome of wild Prunus yedoensis var. nudiflora.</title>
        <authorList>
            <person name="Baek S."/>
            <person name="Kim J.-H."/>
            <person name="Choi K."/>
            <person name="Kim G.-B."/>
            <person name="Cho A."/>
            <person name="Jang H."/>
            <person name="Shin C.-H."/>
            <person name="Yu H.-J."/>
            <person name="Mun J.-H."/>
        </authorList>
    </citation>
    <scope>NUCLEOTIDE SEQUENCE [LARGE SCALE GENOMIC DNA]</scope>
    <source>
        <strain evidence="5">cv. Jeju island</strain>
        <tissue evidence="4">Leaf</tissue>
    </source>
</reference>
<keyword evidence="5" id="KW-1185">Reference proteome</keyword>
<protein>
    <submittedName>
        <fullName evidence="4">Non-functional pseudokinase ZED1-like</fullName>
    </submittedName>
</protein>
<comment type="caution">
    <text evidence="4">The sequence shown here is derived from an EMBL/GenBank/DDBJ whole genome shotgun (WGS) entry which is preliminary data.</text>
</comment>
<evidence type="ECO:0000256" key="1">
    <source>
        <dbReference type="ARBA" id="ARBA00022741"/>
    </source>
</evidence>
<dbReference type="SUPFAM" id="SSF56112">
    <property type="entry name" value="Protein kinase-like (PK-like)"/>
    <property type="match status" value="1"/>
</dbReference>
<feature type="domain" description="Protein kinase" evidence="3">
    <location>
        <begin position="1"/>
        <end position="229"/>
    </location>
</feature>
<keyword evidence="4" id="KW-0418">Kinase</keyword>
<keyword evidence="4" id="KW-0808">Transferase</keyword>
<dbReference type="Pfam" id="PF07714">
    <property type="entry name" value="PK_Tyr_Ser-Thr"/>
    <property type="match status" value="1"/>
</dbReference>
<keyword evidence="1" id="KW-0547">Nucleotide-binding</keyword>
<dbReference type="PROSITE" id="PS50011">
    <property type="entry name" value="PROTEIN_KINASE_DOM"/>
    <property type="match status" value="1"/>
</dbReference>
<dbReference type="OrthoDB" id="75710at2759"/>
<dbReference type="GO" id="GO:0005886">
    <property type="term" value="C:plasma membrane"/>
    <property type="evidence" value="ECO:0007669"/>
    <property type="project" value="TreeGrafter"/>
</dbReference>
<dbReference type="PANTHER" id="PTHR27005">
    <property type="entry name" value="WALL-ASSOCIATED RECEPTOR KINASE-LIKE 21"/>
    <property type="match status" value="1"/>
</dbReference>
<proteinExistence type="predicted"/>
<sequence>MFKGVLDNRTIIIRKYIIRKNDNDNDEVRSRVIRDIKISMLMSSHKNALKLLGCCLEFPLPALVHENAAKGVLRDDGSLRETNGGQSLLPWKTRLRIAKQLANALTYLHTAFSRPIIHRNLRSTCIFLDDDYVPKLSNFSFSISDPPKQSHVKGDNKKRASGYTDPDYLATDYITEKTDVYSFGVLLLVLLMQRAAYSNQAGELDITANPKFMFLMARLKFRQLWILKY</sequence>
<dbReference type="EMBL" id="PJQY01000001">
    <property type="protein sequence ID" value="PQQ22001.1"/>
    <property type="molecule type" value="Genomic_DNA"/>
</dbReference>
<dbReference type="InterPro" id="IPR011009">
    <property type="entry name" value="Kinase-like_dom_sf"/>
</dbReference>
<accession>A0A314ZYD7</accession>
<evidence type="ECO:0000259" key="3">
    <source>
        <dbReference type="PROSITE" id="PS50011"/>
    </source>
</evidence>